<gene>
    <name evidence="1" type="ORF">KFE25_007091</name>
</gene>
<evidence type="ECO:0000313" key="2">
    <source>
        <dbReference type="Proteomes" id="UP000751190"/>
    </source>
</evidence>
<dbReference type="EMBL" id="JAGTXO010000005">
    <property type="protein sequence ID" value="KAG8468039.1"/>
    <property type="molecule type" value="Genomic_DNA"/>
</dbReference>
<dbReference type="OrthoDB" id="10553401at2759"/>
<organism evidence="1 2">
    <name type="scientific">Diacronema lutheri</name>
    <name type="common">Unicellular marine alga</name>
    <name type="synonym">Monochrysis lutheri</name>
    <dbReference type="NCBI Taxonomy" id="2081491"/>
    <lineage>
        <taxon>Eukaryota</taxon>
        <taxon>Haptista</taxon>
        <taxon>Haptophyta</taxon>
        <taxon>Pavlovophyceae</taxon>
        <taxon>Pavlovales</taxon>
        <taxon>Pavlovaceae</taxon>
        <taxon>Diacronema</taxon>
    </lineage>
</organism>
<sequence>MEQWIAHMKRAYPAPPPAPDGLYLKAGVPIGRIPTERQSLPLSSDLTNLGDPVRSHTSLEPLTHTRPRVNYDAPSPRPPNWITLNARLRERPRPYADADAIRAHHRSYPDAALQQLNPSAAGALRPRLAPSERVQRQAARAEELGLTLEQQRLDTAALRAQLAMLRPPRSRAPVRSIVWPQLATPADTFSRALAGKAPFDALAPLVLATETDLNPHAAQHAVPHRSHVDSLVLRAATSAYVPAGLPAAQSTSCAAAMLTSVSWGRSSVPPSALASPLVTHSLGLGGATRAP</sequence>
<dbReference type="Proteomes" id="UP000751190">
    <property type="component" value="Unassembled WGS sequence"/>
</dbReference>
<keyword evidence="2" id="KW-1185">Reference proteome</keyword>
<name>A0A8J6CCY2_DIALT</name>
<evidence type="ECO:0000313" key="1">
    <source>
        <dbReference type="EMBL" id="KAG8468039.1"/>
    </source>
</evidence>
<reference evidence="1" key="1">
    <citation type="submission" date="2021-05" db="EMBL/GenBank/DDBJ databases">
        <title>The genome of the haptophyte Pavlova lutheri (Diacronema luteri, Pavlovales) - a model for lipid biosynthesis in eukaryotic algae.</title>
        <authorList>
            <person name="Hulatt C.J."/>
            <person name="Posewitz M.C."/>
        </authorList>
    </citation>
    <scope>NUCLEOTIDE SEQUENCE</scope>
    <source>
        <strain evidence="1">NIVA-4/92</strain>
    </source>
</reference>
<accession>A0A8J6CCY2</accession>
<comment type="caution">
    <text evidence="1">The sequence shown here is derived from an EMBL/GenBank/DDBJ whole genome shotgun (WGS) entry which is preliminary data.</text>
</comment>
<dbReference type="AlphaFoldDB" id="A0A8J6CCY2"/>
<proteinExistence type="predicted"/>
<protein>
    <submittedName>
        <fullName evidence="1">Uncharacterized protein</fullName>
    </submittedName>
</protein>